<reference evidence="1 2" key="1">
    <citation type="submission" date="2013-12" db="EMBL/GenBank/DDBJ databases">
        <authorList>
            <person name="Formusa P.A."/>
            <person name="Habash M."/>
            <person name="Lee H."/>
            <person name="Trevors J.T."/>
        </authorList>
    </citation>
    <scope>NUCLEOTIDE SEQUENCE [LARGE SCALE GENOMIC DNA]</scope>
    <source>
        <strain evidence="1 2">PD30</strain>
    </source>
</reference>
<dbReference type="AlphaFoldDB" id="A0A059L1S4"/>
<gene>
    <name evidence="1" type="ORF">V466_16350</name>
</gene>
<evidence type="ECO:0000313" key="2">
    <source>
        <dbReference type="Proteomes" id="UP000026739"/>
    </source>
</evidence>
<protein>
    <submittedName>
        <fullName evidence="1">Uncharacterized protein</fullName>
    </submittedName>
</protein>
<dbReference type="RefSeq" id="WP_033058053.1">
    <property type="nucleotide sequence ID" value="NZ_AZQQ01000080.1"/>
</dbReference>
<comment type="caution">
    <text evidence="1">The sequence shown here is derived from an EMBL/GenBank/DDBJ whole genome shotgun (WGS) entry which is preliminary data.</text>
</comment>
<dbReference type="EMBL" id="AZQQ01000080">
    <property type="protein sequence ID" value="KDD67969.1"/>
    <property type="molecule type" value="Genomic_DNA"/>
</dbReference>
<name>A0A059L1S4_9PSED</name>
<accession>A0A059L1S4</accession>
<sequence length="117" mass="12451">MTAQLKTLPAPVLPDAVGNILYVHNLPDPTPGKVEPYPNAKAGDVVKLTVSTSTGNNWQEQHTLTAGEVGKPINFSIKKETFEKGLVPGATADLHYKVSSASGNPVQSLPLTVHLER</sequence>
<proteinExistence type="predicted"/>
<dbReference type="Proteomes" id="UP000026739">
    <property type="component" value="Unassembled WGS sequence"/>
</dbReference>
<evidence type="ECO:0000313" key="1">
    <source>
        <dbReference type="EMBL" id="KDD67969.1"/>
    </source>
</evidence>
<organism evidence="1 2">
    <name type="scientific">Pseudomonas mandelii PD30</name>
    <dbReference type="NCBI Taxonomy" id="1419583"/>
    <lineage>
        <taxon>Bacteria</taxon>
        <taxon>Pseudomonadati</taxon>
        <taxon>Pseudomonadota</taxon>
        <taxon>Gammaproteobacteria</taxon>
        <taxon>Pseudomonadales</taxon>
        <taxon>Pseudomonadaceae</taxon>
        <taxon>Pseudomonas</taxon>
    </lineage>
</organism>